<dbReference type="InterPro" id="IPR056592">
    <property type="entry name" value="Beta-prop_At3g26010-like"/>
</dbReference>
<dbReference type="EMBL" id="JAVIJP010000006">
    <property type="protein sequence ID" value="KAL3651381.1"/>
    <property type="molecule type" value="Genomic_DNA"/>
</dbReference>
<feature type="domain" description="F-box protein At3g26010-like beta-propeller" evidence="1">
    <location>
        <begin position="141"/>
        <end position="410"/>
    </location>
</feature>
<dbReference type="Proteomes" id="UP001632038">
    <property type="component" value="Unassembled WGS sequence"/>
</dbReference>
<evidence type="ECO:0000259" key="1">
    <source>
        <dbReference type="Pfam" id="PF24750"/>
    </source>
</evidence>
<organism evidence="2 3">
    <name type="scientific">Castilleja foliolosa</name>
    <dbReference type="NCBI Taxonomy" id="1961234"/>
    <lineage>
        <taxon>Eukaryota</taxon>
        <taxon>Viridiplantae</taxon>
        <taxon>Streptophyta</taxon>
        <taxon>Embryophyta</taxon>
        <taxon>Tracheophyta</taxon>
        <taxon>Spermatophyta</taxon>
        <taxon>Magnoliopsida</taxon>
        <taxon>eudicotyledons</taxon>
        <taxon>Gunneridae</taxon>
        <taxon>Pentapetalae</taxon>
        <taxon>asterids</taxon>
        <taxon>lamiids</taxon>
        <taxon>Lamiales</taxon>
        <taxon>Orobanchaceae</taxon>
        <taxon>Pedicularideae</taxon>
        <taxon>Castillejinae</taxon>
        <taxon>Castilleja</taxon>
    </lineage>
</organism>
<proteinExistence type="predicted"/>
<dbReference type="SUPFAM" id="SSF81383">
    <property type="entry name" value="F-box domain"/>
    <property type="match status" value="1"/>
</dbReference>
<protein>
    <submittedName>
        <fullName evidence="2">U3 snoRNP protein</fullName>
    </submittedName>
</protein>
<reference evidence="3" key="1">
    <citation type="journal article" date="2024" name="IScience">
        <title>Strigolactones Initiate the Formation of Haustorium-like Structures in Castilleja.</title>
        <authorList>
            <person name="Buerger M."/>
            <person name="Peterson D."/>
            <person name="Chory J."/>
        </authorList>
    </citation>
    <scope>NUCLEOTIDE SEQUENCE [LARGE SCALE GENOMIC DNA]</scope>
</reference>
<dbReference type="InterPro" id="IPR055290">
    <property type="entry name" value="At3g26010-like"/>
</dbReference>
<accession>A0ABD3EAF0</accession>
<sequence>MTILSKIQNFQQREVKDGDNYDDDDIRPRVFVSNLLKIANDDILFEIFIRIPDCRSAILCSSVSQRWHSLISNPRFIPRFVSQHHQNQAHYPLHYTIIFRKCVTFKFRSALNFQPICKLFSEESMFLHGKSSYLDFLPSPMVVRASCNDLLLLTPESAYSSVFYVCNPVTKQFYELAQNHWLSGPIKIHLEGYALVRNPEYECHFKVLLFHTPRHPLLREGPNANTIQDVTIYCSKLGTWEFKSFEYLQPWKIARNLFSMDILMANGILYYLEYVEGAVYADRVLALDLSKFECIIVNFPDDFGWVGSRQYHGVRVLKRIGIVGGEVRLVQVVLIKEVRCICLKVWRLLDYSSSSWVLLHEKNYKRASNEERYVGVFVHPVDGDKVFIVWGNHVFEYDLTNNKRKMMGELQEPMKNGDYFTSDRLAAFPMVHPAWPTPLPPTSFSV</sequence>
<dbReference type="InterPro" id="IPR036047">
    <property type="entry name" value="F-box-like_dom_sf"/>
</dbReference>
<dbReference type="InterPro" id="IPR015915">
    <property type="entry name" value="Kelch-typ_b-propeller"/>
</dbReference>
<dbReference type="PANTHER" id="PTHR35546:SF119">
    <property type="entry name" value="F-BOX_KELCH-REPEAT PROTEIN"/>
    <property type="match status" value="1"/>
</dbReference>
<dbReference type="Pfam" id="PF24750">
    <property type="entry name" value="b-prop_At3g26010-like"/>
    <property type="match status" value="1"/>
</dbReference>
<dbReference type="PANTHER" id="PTHR35546">
    <property type="entry name" value="F-BOX PROTEIN INTERACTION DOMAIN PROTEIN-RELATED"/>
    <property type="match status" value="1"/>
</dbReference>
<dbReference type="SUPFAM" id="SSF117281">
    <property type="entry name" value="Kelch motif"/>
    <property type="match status" value="1"/>
</dbReference>
<gene>
    <name evidence="2" type="primary">UTP6_2</name>
    <name evidence="2" type="ORF">CASFOL_004383</name>
</gene>
<comment type="caution">
    <text evidence="2">The sequence shown here is derived from an EMBL/GenBank/DDBJ whole genome shotgun (WGS) entry which is preliminary data.</text>
</comment>
<name>A0ABD3EAF0_9LAMI</name>
<evidence type="ECO:0000313" key="3">
    <source>
        <dbReference type="Proteomes" id="UP001632038"/>
    </source>
</evidence>
<evidence type="ECO:0000313" key="2">
    <source>
        <dbReference type="EMBL" id="KAL3651381.1"/>
    </source>
</evidence>
<dbReference type="AlphaFoldDB" id="A0ABD3EAF0"/>
<keyword evidence="3" id="KW-1185">Reference proteome</keyword>